<reference evidence="1" key="1">
    <citation type="submission" date="2023-04" db="EMBL/GenBank/DDBJ databases">
        <title>A chromosome-level genome assembly of the parasitoid wasp Eretmocerus hayati.</title>
        <authorList>
            <person name="Zhong Y."/>
            <person name="Liu S."/>
            <person name="Liu Y."/>
        </authorList>
    </citation>
    <scope>NUCLEOTIDE SEQUENCE</scope>
    <source>
        <strain evidence="1">ZJU_SS_LIU_2023</strain>
    </source>
</reference>
<comment type="caution">
    <text evidence="1">The sequence shown here is derived from an EMBL/GenBank/DDBJ whole genome shotgun (WGS) entry which is preliminary data.</text>
</comment>
<protein>
    <submittedName>
        <fullName evidence="1">Uncharacterized protein</fullName>
    </submittedName>
</protein>
<keyword evidence="2" id="KW-1185">Reference proteome</keyword>
<proteinExistence type="predicted"/>
<organism evidence="1 2">
    <name type="scientific">Eretmocerus hayati</name>
    <dbReference type="NCBI Taxonomy" id="131215"/>
    <lineage>
        <taxon>Eukaryota</taxon>
        <taxon>Metazoa</taxon>
        <taxon>Ecdysozoa</taxon>
        <taxon>Arthropoda</taxon>
        <taxon>Hexapoda</taxon>
        <taxon>Insecta</taxon>
        <taxon>Pterygota</taxon>
        <taxon>Neoptera</taxon>
        <taxon>Endopterygota</taxon>
        <taxon>Hymenoptera</taxon>
        <taxon>Apocrita</taxon>
        <taxon>Proctotrupomorpha</taxon>
        <taxon>Chalcidoidea</taxon>
        <taxon>Aphelinidae</taxon>
        <taxon>Aphelininae</taxon>
        <taxon>Eretmocerus</taxon>
    </lineage>
</organism>
<dbReference type="Proteomes" id="UP001239111">
    <property type="component" value="Chromosome 3"/>
</dbReference>
<dbReference type="EMBL" id="CM056743">
    <property type="protein sequence ID" value="KAJ8674440.1"/>
    <property type="molecule type" value="Genomic_DNA"/>
</dbReference>
<evidence type="ECO:0000313" key="1">
    <source>
        <dbReference type="EMBL" id="KAJ8674440.1"/>
    </source>
</evidence>
<name>A0ACC2NT52_9HYME</name>
<accession>A0ACC2NT52</accession>
<sequence length="136" mass="15636">MNGTRGNSGCEVFKTQSKHKIFTVTNFLLLLILSPCFANAARRRFFGHQIHLEKTLPKTWDDNCKGKRDEVAYRKVQDICDDCGKGVYKSDKLFEECRKDCFGTDYFTGCLNVLQFDDDQTLLNYVSQIRGIEDTS</sequence>
<evidence type="ECO:0000313" key="2">
    <source>
        <dbReference type="Proteomes" id="UP001239111"/>
    </source>
</evidence>
<gene>
    <name evidence="1" type="ORF">QAD02_005702</name>
</gene>